<dbReference type="Proteomes" id="UP000683507">
    <property type="component" value="Chromosome"/>
</dbReference>
<dbReference type="AlphaFoldDB" id="A0A916JQN8"/>
<gene>
    <name evidence="1" type="ORF">CRYO30217_03526</name>
</gene>
<organism evidence="1 2">
    <name type="scientific">Parvicella tangerina</name>
    <dbReference type="NCBI Taxonomy" id="2829795"/>
    <lineage>
        <taxon>Bacteria</taxon>
        <taxon>Pseudomonadati</taxon>
        <taxon>Bacteroidota</taxon>
        <taxon>Flavobacteriia</taxon>
        <taxon>Flavobacteriales</taxon>
        <taxon>Parvicellaceae</taxon>
        <taxon>Parvicella</taxon>
    </lineage>
</organism>
<sequence length="115" mass="13153">MRPFNPPKQYIFTIIFGLLVIVATAGKPKTSYFTGKWDGNMVQINNPKRANKNKFCIKKIYVNGKKIKANYKSQGIEFDPSAYGFEEGQELLIEIISKDDCEPTFHSEGFIPQRD</sequence>
<dbReference type="EMBL" id="OU015584">
    <property type="protein sequence ID" value="CAG5087610.1"/>
    <property type="molecule type" value="Genomic_DNA"/>
</dbReference>
<keyword evidence="2" id="KW-1185">Reference proteome</keyword>
<dbReference type="RefSeq" id="WP_258543698.1">
    <property type="nucleotide sequence ID" value="NZ_OU015584.1"/>
</dbReference>
<evidence type="ECO:0000313" key="2">
    <source>
        <dbReference type="Proteomes" id="UP000683507"/>
    </source>
</evidence>
<name>A0A916JQN8_9FLAO</name>
<reference evidence="1" key="1">
    <citation type="submission" date="2021-04" db="EMBL/GenBank/DDBJ databases">
        <authorList>
            <person name="Rodrigo-Torres L."/>
            <person name="Arahal R. D."/>
            <person name="Lucena T."/>
        </authorList>
    </citation>
    <scope>NUCLEOTIDE SEQUENCE</scope>
    <source>
        <strain evidence="1">AS29M-1</strain>
    </source>
</reference>
<accession>A0A916JQN8</accession>
<proteinExistence type="predicted"/>
<dbReference type="KEGG" id="ptan:CRYO30217_03526"/>
<evidence type="ECO:0000313" key="1">
    <source>
        <dbReference type="EMBL" id="CAG5087610.1"/>
    </source>
</evidence>
<protein>
    <submittedName>
        <fullName evidence="1">Uncharacterized protein</fullName>
    </submittedName>
</protein>